<organism evidence="3 4">
    <name type="scientific">Georgenia muralis</name>
    <dbReference type="NCBI Taxonomy" id="154117"/>
    <lineage>
        <taxon>Bacteria</taxon>
        <taxon>Bacillati</taxon>
        <taxon>Actinomycetota</taxon>
        <taxon>Actinomycetes</taxon>
        <taxon>Micrococcales</taxon>
        <taxon>Bogoriellaceae</taxon>
        <taxon>Georgenia</taxon>
    </lineage>
</organism>
<evidence type="ECO:0008006" key="5">
    <source>
        <dbReference type="Google" id="ProtNLM"/>
    </source>
</evidence>
<feature type="transmembrane region" description="Helical" evidence="2">
    <location>
        <begin position="97"/>
        <end position="115"/>
    </location>
</feature>
<feature type="transmembrane region" description="Helical" evidence="2">
    <location>
        <begin position="135"/>
        <end position="153"/>
    </location>
</feature>
<evidence type="ECO:0000313" key="4">
    <source>
        <dbReference type="Proteomes" id="UP000280726"/>
    </source>
</evidence>
<protein>
    <recommendedName>
        <fullName evidence="5">Integral membrane protein</fullName>
    </recommendedName>
</protein>
<proteinExistence type="predicted"/>
<dbReference type="Proteomes" id="UP000280726">
    <property type="component" value="Unassembled WGS sequence"/>
</dbReference>
<keyword evidence="4" id="KW-1185">Reference proteome</keyword>
<sequence>MTEEDDMTTREDVREPGYAPVSTTSTTDTRRPAYGLGRVLILVYGIFAVAATARATVQLLRDAGEAPFAYGLSALAGAVYVAATVALAHNGRRMRRVAWVAVGFELVGVAVVGTLSLTRPDLFPADTVWSRYGSGYGFVPAVLPVLGLVWLYVSSPARVAARAERR</sequence>
<evidence type="ECO:0000256" key="1">
    <source>
        <dbReference type="SAM" id="MobiDB-lite"/>
    </source>
</evidence>
<comment type="caution">
    <text evidence="3">The sequence shown here is derived from an EMBL/GenBank/DDBJ whole genome shotgun (WGS) entry which is preliminary data.</text>
</comment>
<feature type="transmembrane region" description="Helical" evidence="2">
    <location>
        <begin position="39"/>
        <end position="57"/>
    </location>
</feature>
<feature type="transmembrane region" description="Helical" evidence="2">
    <location>
        <begin position="69"/>
        <end position="88"/>
    </location>
</feature>
<dbReference type="EMBL" id="RKRA01000001">
    <property type="protein sequence ID" value="RPF28692.1"/>
    <property type="molecule type" value="Genomic_DNA"/>
</dbReference>
<keyword evidence="2" id="KW-0472">Membrane</keyword>
<gene>
    <name evidence="3" type="ORF">EDD32_3231</name>
</gene>
<evidence type="ECO:0000313" key="3">
    <source>
        <dbReference type="EMBL" id="RPF28692.1"/>
    </source>
</evidence>
<feature type="region of interest" description="Disordered" evidence="1">
    <location>
        <begin position="1"/>
        <end position="29"/>
    </location>
</feature>
<reference evidence="3 4" key="1">
    <citation type="submission" date="2018-11" db="EMBL/GenBank/DDBJ databases">
        <title>Sequencing the genomes of 1000 actinobacteria strains.</title>
        <authorList>
            <person name="Klenk H.-P."/>
        </authorList>
    </citation>
    <scope>NUCLEOTIDE SEQUENCE [LARGE SCALE GENOMIC DNA]</scope>
    <source>
        <strain evidence="3 4">DSM 14418</strain>
    </source>
</reference>
<accession>A0A3N4ZT98</accession>
<keyword evidence="2" id="KW-0812">Transmembrane</keyword>
<dbReference type="AlphaFoldDB" id="A0A3N4ZT98"/>
<name>A0A3N4ZT98_9MICO</name>
<evidence type="ECO:0000256" key="2">
    <source>
        <dbReference type="SAM" id="Phobius"/>
    </source>
</evidence>
<keyword evidence="2" id="KW-1133">Transmembrane helix</keyword>
<dbReference type="RefSeq" id="WP_246006178.1">
    <property type="nucleotide sequence ID" value="NZ_RKRA01000001.1"/>
</dbReference>